<dbReference type="AlphaFoldDB" id="A0A5J4KLE2"/>
<dbReference type="Proteomes" id="UP000326912">
    <property type="component" value="Unassembled WGS sequence"/>
</dbReference>
<evidence type="ECO:0008006" key="3">
    <source>
        <dbReference type="Google" id="ProtNLM"/>
    </source>
</evidence>
<evidence type="ECO:0000313" key="2">
    <source>
        <dbReference type="Proteomes" id="UP000326912"/>
    </source>
</evidence>
<evidence type="ECO:0000313" key="1">
    <source>
        <dbReference type="EMBL" id="GER88675.1"/>
    </source>
</evidence>
<reference evidence="1 2" key="1">
    <citation type="submission" date="2019-10" db="EMBL/GenBank/DDBJ databases">
        <title>Dictyobacter vulcani sp. nov., within the class Ktedonobacteria, isolated from soil of volcanic Mt. Zao.</title>
        <authorList>
            <person name="Zheng Y."/>
            <person name="Wang C.M."/>
            <person name="Sakai Y."/>
            <person name="Abe K."/>
            <person name="Yokota A."/>
            <person name="Yabe S."/>
        </authorList>
    </citation>
    <scope>NUCLEOTIDE SEQUENCE [LARGE SCALE GENOMIC DNA]</scope>
    <source>
        <strain evidence="1 2">W12</strain>
    </source>
</reference>
<dbReference type="EMBL" id="BKZW01000001">
    <property type="protein sequence ID" value="GER88675.1"/>
    <property type="molecule type" value="Genomic_DNA"/>
</dbReference>
<comment type="caution">
    <text evidence="1">The sequence shown here is derived from an EMBL/GenBank/DDBJ whole genome shotgun (WGS) entry which is preliminary data.</text>
</comment>
<accession>A0A5J4KLE2</accession>
<sequence length="256" mass="28353">MFDVSPLIPEAQSVARAAAEVYWKHLQSACIGILVHGSALKGGMIPGCSDLDFQLYVRPEALTEHGQLPFELSMAIQRDLAQLDPAPFQYIQAYVKASRETLVEGLVGPIPGAYHLLYGRLAVPEATAEQLIEGSKHTLERIPQVIARLSGDLLQHGGGRLERNVRFICTDVWPILFSVLTLQSGQAIEIWRLSKTSALNLLPLHTPMGSEIQRFYQCVNSYYGGEATLEAALAVFEHGVAFLRAVEQWYEGYRSM</sequence>
<gene>
    <name evidence="1" type="ORF">KDW_28370</name>
</gene>
<keyword evidence="2" id="KW-1185">Reference proteome</keyword>
<protein>
    <recommendedName>
        <fullName evidence="3">Polymerase nucleotidyl transferase domain-containing protein</fullName>
    </recommendedName>
</protein>
<organism evidence="1 2">
    <name type="scientific">Dictyobacter vulcani</name>
    <dbReference type="NCBI Taxonomy" id="2607529"/>
    <lineage>
        <taxon>Bacteria</taxon>
        <taxon>Bacillati</taxon>
        <taxon>Chloroflexota</taxon>
        <taxon>Ktedonobacteria</taxon>
        <taxon>Ktedonobacterales</taxon>
        <taxon>Dictyobacteraceae</taxon>
        <taxon>Dictyobacter</taxon>
    </lineage>
</organism>
<proteinExistence type="predicted"/>
<dbReference type="RefSeq" id="WP_151756550.1">
    <property type="nucleotide sequence ID" value="NZ_BKZW01000001.1"/>
</dbReference>
<name>A0A5J4KLE2_9CHLR</name>